<dbReference type="EMBL" id="JACCAS010000001">
    <property type="protein sequence ID" value="NYH23979.1"/>
    <property type="molecule type" value="Genomic_DNA"/>
</dbReference>
<keyword evidence="2" id="KW-1185">Reference proteome</keyword>
<proteinExistence type="predicted"/>
<comment type="caution">
    <text evidence="1">The sequence shown here is derived from an EMBL/GenBank/DDBJ whole genome shotgun (WGS) entry which is preliminary data.</text>
</comment>
<dbReference type="RefSeq" id="WP_179744348.1">
    <property type="nucleotide sequence ID" value="NZ_JACCAS010000001.1"/>
</dbReference>
<sequence length="63" mass="6900">MPRLASSAAQRSAVLSIRFRHASAKKRRQAAMPLTVVVIPGAYRHAGDVRQQAKAKFANQDGR</sequence>
<evidence type="ECO:0000313" key="1">
    <source>
        <dbReference type="EMBL" id="NYH23979.1"/>
    </source>
</evidence>
<evidence type="ECO:0000313" key="2">
    <source>
        <dbReference type="Proteomes" id="UP000540929"/>
    </source>
</evidence>
<accession>A0A7Y9WN57</accession>
<protein>
    <submittedName>
        <fullName evidence="1">Uncharacterized protein</fullName>
    </submittedName>
</protein>
<reference evidence="1 2" key="1">
    <citation type="submission" date="2020-07" db="EMBL/GenBank/DDBJ databases">
        <title>Exploring microbial biodiversity for novel pathways involved in the catabolism of aromatic compounds derived from lignin.</title>
        <authorList>
            <person name="Elkins J."/>
        </authorList>
    </citation>
    <scope>NUCLEOTIDE SEQUENCE [LARGE SCALE GENOMIC DNA]</scope>
    <source>
        <strain evidence="1 2">H2C3C</strain>
    </source>
</reference>
<name>A0A7Y9WN57_9BURK</name>
<dbReference type="AlphaFoldDB" id="A0A7Y9WN57"/>
<dbReference type="Proteomes" id="UP000540929">
    <property type="component" value="Unassembled WGS sequence"/>
</dbReference>
<organism evidence="1 2">
    <name type="scientific">Paraburkholderia bryophila</name>
    <dbReference type="NCBI Taxonomy" id="420952"/>
    <lineage>
        <taxon>Bacteria</taxon>
        <taxon>Pseudomonadati</taxon>
        <taxon>Pseudomonadota</taxon>
        <taxon>Betaproteobacteria</taxon>
        <taxon>Burkholderiales</taxon>
        <taxon>Burkholderiaceae</taxon>
        <taxon>Paraburkholderia</taxon>
    </lineage>
</organism>
<gene>
    <name evidence="1" type="ORF">GGD40_003458</name>
</gene>